<evidence type="ECO:0000256" key="6">
    <source>
        <dbReference type="ARBA" id="ARBA00022989"/>
    </source>
</evidence>
<keyword evidence="12" id="KW-1185">Reference proteome</keyword>
<feature type="transmembrane region" description="Helical" evidence="9">
    <location>
        <begin position="137"/>
        <end position="159"/>
    </location>
</feature>
<evidence type="ECO:0000313" key="12">
    <source>
        <dbReference type="Proteomes" id="UP001431784"/>
    </source>
</evidence>
<comment type="function">
    <text evidence="9">Part of the tripartite ATP-independent periplasmic (TRAP) transport system.</text>
</comment>
<evidence type="ECO:0000256" key="1">
    <source>
        <dbReference type="ARBA" id="ARBA00004429"/>
    </source>
</evidence>
<comment type="subcellular location">
    <subcellularLocation>
        <location evidence="1 9">Cell inner membrane</location>
        <topology evidence="1 9">Multi-pass membrane protein</topology>
    </subcellularLocation>
</comment>
<evidence type="ECO:0000259" key="10">
    <source>
        <dbReference type="Pfam" id="PF04290"/>
    </source>
</evidence>
<comment type="similarity">
    <text evidence="8 9">Belongs to the TRAP transporter small permease family.</text>
</comment>
<comment type="subunit">
    <text evidence="9">The complex comprises the extracytoplasmic solute receptor protein and the two transmembrane proteins.</text>
</comment>
<evidence type="ECO:0000256" key="5">
    <source>
        <dbReference type="ARBA" id="ARBA00022692"/>
    </source>
</evidence>
<evidence type="ECO:0000256" key="3">
    <source>
        <dbReference type="ARBA" id="ARBA00022475"/>
    </source>
</evidence>
<keyword evidence="3" id="KW-1003">Cell membrane</keyword>
<protein>
    <recommendedName>
        <fullName evidence="9">TRAP transporter small permease protein</fullName>
    </recommendedName>
</protein>
<keyword evidence="7 9" id="KW-0472">Membrane</keyword>
<evidence type="ECO:0000256" key="7">
    <source>
        <dbReference type="ARBA" id="ARBA00023136"/>
    </source>
</evidence>
<dbReference type="Pfam" id="PF04290">
    <property type="entry name" value="DctQ"/>
    <property type="match status" value="1"/>
</dbReference>
<dbReference type="EMBL" id="JAQZSM010000015">
    <property type="protein sequence ID" value="MDD7972432.1"/>
    <property type="molecule type" value="Genomic_DNA"/>
</dbReference>
<dbReference type="InterPro" id="IPR007387">
    <property type="entry name" value="TRAP_DctQ"/>
</dbReference>
<keyword evidence="5 9" id="KW-0812">Transmembrane</keyword>
<dbReference type="PANTHER" id="PTHR35011">
    <property type="entry name" value="2,3-DIKETO-L-GULONATE TRAP TRANSPORTER SMALL PERMEASE PROTEIN YIAM"/>
    <property type="match status" value="1"/>
</dbReference>
<organism evidence="11 12">
    <name type="scientific">Roseinatronobacter alkalisoli</name>
    <dbReference type="NCBI Taxonomy" id="3028235"/>
    <lineage>
        <taxon>Bacteria</taxon>
        <taxon>Pseudomonadati</taxon>
        <taxon>Pseudomonadota</taxon>
        <taxon>Alphaproteobacteria</taxon>
        <taxon>Rhodobacterales</taxon>
        <taxon>Paracoccaceae</taxon>
        <taxon>Roseinatronobacter</taxon>
    </lineage>
</organism>
<gene>
    <name evidence="11" type="ORF">PUT78_15135</name>
</gene>
<feature type="transmembrane region" description="Helical" evidence="9">
    <location>
        <begin position="7"/>
        <end position="30"/>
    </location>
</feature>
<evidence type="ECO:0000256" key="2">
    <source>
        <dbReference type="ARBA" id="ARBA00022448"/>
    </source>
</evidence>
<feature type="transmembrane region" description="Helical" evidence="9">
    <location>
        <begin position="50"/>
        <end position="69"/>
    </location>
</feature>
<feature type="domain" description="Tripartite ATP-independent periplasmic transporters DctQ component" evidence="10">
    <location>
        <begin position="26"/>
        <end position="156"/>
    </location>
</feature>
<accession>A0ABT5TBE9</accession>
<comment type="caution">
    <text evidence="11">The sequence shown here is derived from an EMBL/GenBank/DDBJ whole genome shotgun (WGS) entry which is preliminary data.</text>
</comment>
<feature type="transmembrane region" description="Helical" evidence="9">
    <location>
        <begin position="89"/>
        <end position="111"/>
    </location>
</feature>
<keyword evidence="4 9" id="KW-0997">Cell inner membrane</keyword>
<dbReference type="InterPro" id="IPR055348">
    <property type="entry name" value="DctQ"/>
</dbReference>
<name>A0ABT5TBE9_9RHOB</name>
<dbReference type="RefSeq" id="WP_274353149.1">
    <property type="nucleotide sequence ID" value="NZ_JAQZSM010000015.1"/>
</dbReference>
<evidence type="ECO:0000256" key="8">
    <source>
        <dbReference type="ARBA" id="ARBA00038436"/>
    </source>
</evidence>
<proteinExistence type="inferred from homology"/>
<sequence>MIFLVKLAVGLCRGLSLIGAVAVVLMMLHVSLDVVLLNLFRLSMNTTPEIVARYYMVAVAFLPLGWLTLRNQMIAVELLDFAMSRPVRLVSDFVIYVIAAGVYAVMTYANWLKALREAKSGAYVELVSVQMPVWHSYFLVPAGFALATLACVLMALAILSVSIGQTLKTTTESDET</sequence>
<evidence type="ECO:0000256" key="4">
    <source>
        <dbReference type="ARBA" id="ARBA00022519"/>
    </source>
</evidence>
<dbReference type="Proteomes" id="UP001431784">
    <property type="component" value="Unassembled WGS sequence"/>
</dbReference>
<evidence type="ECO:0000313" key="11">
    <source>
        <dbReference type="EMBL" id="MDD7972432.1"/>
    </source>
</evidence>
<keyword evidence="6 9" id="KW-1133">Transmembrane helix</keyword>
<keyword evidence="2 9" id="KW-0813">Transport</keyword>
<dbReference type="PANTHER" id="PTHR35011:SF10">
    <property type="entry name" value="TRAP TRANSPORTER SMALL PERMEASE PROTEIN"/>
    <property type="match status" value="1"/>
</dbReference>
<reference evidence="11" key="1">
    <citation type="submission" date="2023-02" db="EMBL/GenBank/DDBJ databases">
        <title>Description of Roseinatronobacter alkalisoli sp. nov., an alkaliphilic bacerium isolated from soda soil.</title>
        <authorList>
            <person name="Wei W."/>
        </authorList>
    </citation>
    <scope>NUCLEOTIDE SEQUENCE</scope>
    <source>
        <strain evidence="11">HJB301</strain>
    </source>
</reference>
<evidence type="ECO:0000256" key="9">
    <source>
        <dbReference type="RuleBase" id="RU369079"/>
    </source>
</evidence>